<dbReference type="GeneID" id="70177775"/>
<dbReference type="AlphaFoldDB" id="A0A9P8Y2U7"/>
<protein>
    <submittedName>
        <fullName evidence="1">Uncharacterized protein</fullName>
    </submittedName>
</protein>
<reference evidence="1" key="1">
    <citation type="journal article" date="2021" name="Nat. Commun.">
        <title>Genetic determinants of endophytism in the Arabidopsis root mycobiome.</title>
        <authorList>
            <person name="Mesny F."/>
            <person name="Miyauchi S."/>
            <person name="Thiergart T."/>
            <person name="Pickel B."/>
            <person name="Atanasova L."/>
            <person name="Karlsson M."/>
            <person name="Huettel B."/>
            <person name="Barry K.W."/>
            <person name="Haridas S."/>
            <person name="Chen C."/>
            <person name="Bauer D."/>
            <person name="Andreopoulos W."/>
            <person name="Pangilinan J."/>
            <person name="LaButti K."/>
            <person name="Riley R."/>
            <person name="Lipzen A."/>
            <person name="Clum A."/>
            <person name="Drula E."/>
            <person name="Henrissat B."/>
            <person name="Kohler A."/>
            <person name="Grigoriev I.V."/>
            <person name="Martin F.M."/>
            <person name="Hacquard S."/>
        </authorList>
    </citation>
    <scope>NUCLEOTIDE SEQUENCE</scope>
    <source>
        <strain evidence="1">MPI-CAGE-CH-0230</strain>
    </source>
</reference>
<evidence type="ECO:0000313" key="1">
    <source>
        <dbReference type="EMBL" id="KAH7029429.1"/>
    </source>
</evidence>
<gene>
    <name evidence="1" type="ORF">B0I36DRAFT_132552</name>
</gene>
<organism evidence="1 2">
    <name type="scientific">Microdochium trichocladiopsis</name>
    <dbReference type="NCBI Taxonomy" id="1682393"/>
    <lineage>
        <taxon>Eukaryota</taxon>
        <taxon>Fungi</taxon>
        <taxon>Dikarya</taxon>
        <taxon>Ascomycota</taxon>
        <taxon>Pezizomycotina</taxon>
        <taxon>Sordariomycetes</taxon>
        <taxon>Xylariomycetidae</taxon>
        <taxon>Xylariales</taxon>
        <taxon>Microdochiaceae</taxon>
        <taxon>Microdochium</taxon>
    </lineage>
</organism>
<dbReference type="RefSeq" id="XP_046011717.1">
    <property type="nucleotide sequence ID" value="XM_046148229.1"/>
</dbReference>
<accession>A0A9P8Y2U7</accession>
<evidence type="ECO:0000313" key="2">
    <source>
        <dbReference type="Proteomes" id="UP000756346"/>
    </source>
</evidence>
<sequence>MAAPDSGYRGQWTLHTVRVGRVVWKRVSSDLWGRGKAAQDVRRGGPVGTRSTTPFIFFLFRSSTSQVKHMRGHFPTAAKTCALPPTYPQPNASWHVVPPLVQKQSP</sequence>
<keyword evidence="2" id="KW-1185">Reference proteome</keyword>
<proteinExistence type="predicted"/>
<name>A0A9P8Y2U7_9PEZI</name>
<comment type="caution">
    <text evidence="1">The sequence shown here is derived from an EMBL/GenBank/DDBJ whole genome shotgun (WGS) entry which is preliminary data.</text>
</comment>
<dbReference type="Proteomes" id="UP000756346">
    <property type="component" value="Unassembled WGS sequence"/>
</dbReference>
<dbReference type="EMBL" id="JAGTJQ010000006">
    <property type="protein sequence ID" value="KAH7029429.1"/>
    <property type="molecule type" value="Genomic_DNA"/>
</dbReference>